<dbReference type="Pfam" id="PF03382">
    <property type="entry name" value="DUF285"/>
    <property type="match status" value="1"/>
</dbReference>
<evidence type="ECO:0000256" key="3">
    <source>
        <dbReference type="SAM" id="Phobius"/>
    </source>
</evidence>
<dbReference type="InterPro" id="IPR005046">
    <property type="entry name" value="DUF285"/>
</dbReference>
<evidence type="ECO:0000256" key="2">
    <source>
        <dbReference type="SAM" id="MobiDB-lite"/>
    </source>
</evidence>
<dbReference type="InterPro" id="IPR032675">
    <property type="entry name" value="LRR_dom_sf"/>
</dbReference>
<organism evidence="5 6">
    <name type="scientific">Secundilactobacillus angelensis</name>
    <dbReference type="NCBI Taxonomy" id="2722706"/>
    <lineage>
        <taxon>Bacteria</taxon>
        <taxon>Bacillati</taxon>
        <taxon>Bacillota</taxon>
        <taxon>Bacilli</taxon>
        <taxon>Lactobacillales</taxon>
        <taxon>Lactobacillaceae</taxon>
        <taxon>Secundilactobacillus</taxon>
    </lineage>
</organism>
<evidence type="ECO:0000313" key="5">
    <source>
        <dbReference type="EMBL" id="NLR19143.1"/>
    </source>
</evidence>
<comment type="caution">
    <text evidence="5">The sequence shown here is derived from an EMBL/GenBank/DDBJ whole genome shotgun (WGS) entry which is preliminary data.</text>
</comment>
<evidence type="ECO:0000256" key="1">
    <source>
        <dbReference type="ARBA" id="ARBA00022729"/>
    </source>
</evidence>
<feature type="compositionally biased region" description="Polar residues" evidence="2">
    <location>
        <begin position="62"/>
        <end position="122"/>
    </location>
</feature>
<dbReference type="InterPro" id="IPR022263">
    <property type="entry name" value="KxYKxGKxW"/>
</dbReference>
<feature type="compositionally biased region" description="Polar residues" evidence="2">
    <location>
        <begin position="1166"/>
        <end position="1202"/>
    </location>
</feature>
<dbReference type="Proteomes" id="UP000763447">
    <property type="component" value="Unassembled WGS sequence"/>
</dbReference>
<feature type="compositionally biased region" description="Polar residues" evidence="2">
    <location>
        <begin position="1209"/>
        <end position="1220"/>
    </location>
</feature>
<proteinExistence type="predicted"/>
<reference evidence="5 6" key="1">
    <citation type="submission" date="2020-04" db="EMBL/GenBank/DDBJ databases">
        <title>A novel species of genus Lactobacillus that was isolated from fermented food Zha-chili.</title>
        <authorList>
            <person name="Zhang Z."/>
        </authorList>
    </citation>
    <scope>NUCLEOTIDE SEQUENCE [LARGE SCALE GENOMIC DNA]</scope>
    <source>
        <strain evidence="6">HBUAS51383</strain>
    </source>
</reference>
<dbReference type="InterPro" id="IPR011889">
    <property type="entry name" value="Liste_lipo_26"/>
</dbReference>
<keyword evidence="3" id="KW-0472">Membrane</keyword>
<keyword evidence="3" id="KW-0812">Transmembrane</keyword>
<keyword evidence="1" id="KW-0732">Signal</keyword>
<dbReference type="SUPFAM" id="SSF52058">
    <property type="entry name" value="L domain-like"/>
    <property type="match status" value="1"/>
</dbReference>
<name>A0ABX1L1Q5_9LACO</name>
<dbReference type="Gene3D" id="3.10.20.470">
    <property type="match status" value="4"/>
</dbReference>
<feature type="region of interest" description="Disordered" evidence="2">
    <location>
        <begin position="1086"/>
        <end position="1221"/>
    </location>
</feature>
<feature type="domain" description="Mucin binding" evidence="4">
    <location>
        <begin position="1015"/>
        <end position="1085"/>
    </location>
</feature>
<keyword evidence="3" id="KW-1133">Transmembrane helix</keyword>
<dbReference type="Pfam" id="PF19258">
    <property type="entry name" value="KxYKxGKxW_sig"/>
    <property type="match status" value="1"/>
</dbReference>
<protein>
    <submittedName>
        <fullName evidence="5">BspA family leucine-rich repeat surface protein</fullName>
    </submittedName>
</protein>
<feature type="compositionally biased region" description="Low complexity" evidence="2">
    <location>
        <begin position="123"/>
        <end position="139"/>
    </location>
</feature>
<dbReference type="RefSeq" id="WP_168925733.1">
    <property type="nucleotide sequence ID" value="NZ_JAAXLJ010000018.1"/>
</dbReference>
<keyword evidence="6" id="KW-1185">Reference proteome</keyword>
<dbReference type="NCBIfam" id="TIGR02167">
    <property type="entry name" value="Liste_lipo_26"/>
    <property type="match status" value="2"/>
</dbReference>
<sequence length="1250" mass="131289">MTEKAKKAAQKLQWDEREIKVRRKLYKSGKIWLAASLASAVLGATMIGSELSANADTAEPVSHTQTQADSEIQGKTVTLGTSTNEDQTTGAPLKSQAETAPQSEQSSTVNAVNSDKSGQVQNTDTDSTGGTVGTNIGVTKADSSATTDSINLGNADAETISNAKETASKIYQQTGKAQQITAVAAEATGTIGTSPYQLSDDGALTIQAGELTQGVYTIGSDNVNSIQTISVGDDVIAKLDGAYGALFGNLPNVTAIDVHNLDISGATGFGGWFTNNTKLQQINVTGWDTSHSTVFANMFFNNQALNGVDLSSFDTSNAVDMHSMFQSSGIRTIDLSKFDMSKATNITDMLQGTTNLWQIKLGPKVNLTGTGLVDAPAAGTKIVDGDNTYTTAAPLWQAVGGGTVNAPEGERLSAADLIKKYNGDGTAPTETYVWAQDLNNTINLIDATNGQKLDTTTVSGEYGASLDLSTSLPVGYHYATGSELGTYTQPVAPTIGKNDAAIDVYVVVDPKITVNFVDDDAQDTVVQTAEQSGQLGTVSDYDSATDLAALEQKGYEYVSDDLPDGGLSFNAQTASYTVHVKHKLTTVKGTDSTATANQQKAISVIIDESTIGTPLTPEQVKPEGDTTQTLIYVRDVVIDEAKKAAGAPASEYTSYGNWYTNQKLTPVVSAEVEGYSPLAFVVDLETQWDETRTINQILADFAAQSPGSATVTLHNSYRINQYPIAIQYVDQTTGQTVGTVEKLRGDYGTQLVYPAIAPSGYVLVPGQDEIVNNKVTITFGPDVTALTIKVTPEITNQLATVTYQTESGTTVALETFNGDSGSEIAFDTSDYVAQNLSAYEIKTDATTAGATYDKLSDSVQNFKVVVALKPISTLITPTGIDGQPIEGATAVAITGQPGADITTIPDVDGYTAIPDQTLRFPQINNDVTKVYYVANNLFANVQFVDENGSQLANLSVSGIKNGLLDHANVATVTQQILKQGYNLISDGTVGGSFDGTTDQIFTVKLAKLADVQTTQTATIKFVSDEPNNFGTLIMTGDSGSGIDHHNIATVIQQILNQGFNLAHDGSVGALFDSDPNENQMFTVSFDKIADKPQTDTSTPGQPIGGGGTTPEGPNGGIDNPGGPGEGSVTPPTGPIGSETNIPEGPNTSNPTPPTTTPSNPVGDTVPTMNNNDTEGDSTTSSNDASVTSQKVTVPKAQVNSDGQSEKQGLENQHVTLPQTDENSRSDAVMGIGLLTMVMGLVGIKLKRKNE</sequence>
<feature type="transmembrane region" description="Helical" evidence="3">
    <location>
        <begin position="31"/>
        <end position="49"/>
    </location>
</feature>
<dbReference type="InterPro" id="IPR041558">
    <property type="entry name" value="MucBP_2"/>
</dbReference>
<dbReference type="NCBIfam" id="TIGR03715">
    <property type="entry name" value="KxYKxGKxW"/>
    <property type="match status" value="1"/>
</dbReference>
<dbReference type="Pfam" id="PF17965">
    <property type="entry name" value="MucBP_2"/>
    <property type="match status" value="2"/>
</dbReference>
<evidence type="ECO:0000313" key="6">
    <source>
        <dbReference type="Proteomes" id="UP000763447"/>
    </source>
</evidence>
<gene>
    <name evidence="5" type="ORF">HC026_09490</name>
</gene>
<accession>A0ABX1L1Q5</accession>
<dbReference type="Gene3D" id="3.80.10.10">
    <property type="entry name" value="Ribonuclease Inhibitor"/>
    <property type="match status" value="1"/>
</dbReference>
<dbReference type="EMBL" id="JAAXLJ010000018">
    <property type="protein sequence ID" value="NLR19143.1"/>
    <property type="molecule type" value="Genomic_DNA"/>
</dbReference>
<dbReference type="Gene3D" id="3.10.20.320">
    <property type="entry name" value="Putative peptidoglycan bound protein (lpxtg motif)"/>
    <property type="match status" value="1"/>
</dbReference>
<feature type="domain" description="Mucin binding" evidence="4">
    <location>
        <begin position="511"/>
        <end position="582"/>
    </location>
</feature>
<feature type="region of interest" description="Disordered" evidence="2">
    <location>
        <begin position="57"/>
        <end position="139"/>
    </location>
</feature>
<feature type="compositionally biased region" description="Gly residues" evidence="2">
    <location>
        <begin position="1102"/>
        <end position="1125"/>
    </location>
</feature>
<evidence type="ECO:0000259" key="4">
    <source>
        <dbReference type="Pfam" id="PF17965"/>
    </source>
</evidence>